<dbReference type="EMBL" id="AAHK01000419">
    <property type="protein sequence ID" value="EAN92623.1"/>
    <property type="molecule type" value="Genomic_DNA"/>
</dbReference>
<keyword evidence="2" id="KW-0143">Chaperone</keyword>
<dbReference type="GO" id="GO:0005737">
    <property type="term" value="C:cytoplasm"/>
    <property type="evidence" value="ECO:0007669"/>
    <property type="project" value="TreeGrafter"/>
</dbReference>
<dbReference type="Proteomes" id="UP000002296">
    <property type="component" value="Unassembled WGS sequence"/>
</dbReference>
<dbReference type="STRING" id="353153.Q4DJC1"/>
<protein>
    <recommendedName>
        <fullName evidence="4">C-CAP/cofactor C-like domain-containing protein</fullName>
    </recommendedName>
</protein>
<feature type="domain" description="C-CAP/cofactor C-like" evidence="4">
    <location>
        <begin position="147"/>
        <end position="308"/>
    </location>
</feature>
<dbReference type="OMA" id="CDAMRFG"/>
<dbReference type="SMART" id="SM00673">
    <property type="entry name" value="CARP"/>
    <property type="match status" value="2"/>
</dbReference>
<dbReference type="PANTHER" id="PTHR15139">
    <property type="entry name" value="TUBULIN FOLDING COFACTOR C"/>
    <property type="match status" value="1"/>
</dbReference>
<dbReference type="InterPro" id="IPR012945">
    <property type="entry name" value="Tubulin-bd_cofactor_C_dom"/>
</dbReference>
<dbReference type="PaxDb" id="353153-Q4DJC1"/>
<feature type="signal peptide" evidence="3">
    <location>
        <begin position="1"/>
        <end position="20"/>
    </location>
</feature>
<dbReference type="eggNOG" id="KOG2512">
    <property type="taxonomic scope" value="Eukaryota"/>
</dbReference>
<comment type="similarity">
    <text evidence="1">Belongs to the TBCC family.</text>
</comment>
<gene>
    <name evidence="5" type="ORF">Tc00.1047053508851.140</name>
</gene>
<evidence type="ECO:0000313" key="6">
    <source>
        <dbReference type="Proteomes" id="UP000002296"/>
    </source>
</evidence>
<reference evidence="5 6" key="1">
    <citation type="journal article" date="2005" name="Science">
        <title>The genome sequence of Trypanosoma cruzi, etiologic agent of Chagas disease.</title>
        <authorList>
            <person name="El-Sayed N.M."/>
            <person name="Myler P.J."/>
            <person name="Bartholomeu D.C."/>
            <person name="Nilsson D."/>
            <person name="Aggarwal G."/>
            <person name="Tran A.N."/>
            <person name="Ghedin E."/>
            <person name="Worthey E.A."/>
            <person name="Delcher A.L."/>
            <person name="Blandin G."/>
            <person name="Westenberger S.J."/>
            <person name="Caler E."/>
            <person name="Cerqueira G.C."/>
            <person name="Branche C."/>
            <person name="Haas B."/>
            <person name="Anupama A."/>
            <person name="Arner E."/>
            <person name="Aslund L."/>
            <person name="Attipoe P."/>
            <person name="Bontempi E."/>
            <person name="Bringaud F."/>
            <person name="Burton P."/>
            <person name="Cadag E."/>
            <person name="Campbell D.A."/>
            <person name="Carrington M."/>
            <person name="Crabtree J."/>
            <person name="Darban H."/>
            <person name="da Silveira J.F."/>
            <person name="de Jong P."/>
            <person name="Edwards K."/>
            <person name="Englund P.T."/>
            <person name="Fazelina G."/>
            <person name="Feldblyum T."/>
            <person name="Ferella M."/>
            <person name="Frasch A.C."/>
            <person name="Gull K."/>
            <person name="Horn D."/>
            <person name="Hou L."/>
            <person name="Huang Y."/>
            <person name="Kindlund E."/>
            <person name="Klingbeil M."/>
            <person name="Kluge S."/>
            <person name="Koo H."/>
            <person name="Lacerda D."/>
            <person name="Levin M.J."/>
            <person name="Lorenzi H."/>
            <person name="Louie T."/>
            <person name="Machado C.R."/>
            <person name="McCulloch R."/>
            <person name="McKenna A."/>
            <person name="Mizuno Y."/>
            <person name="Mottram J.C."/>
            <person name="Nelson S."/>
            <person name="Ochaya S."/>
            <person name="Osoegawa K."/>
            <person name="Pai G."/>
            <person name="Parsons M."/>
            <person name="Pentony M."/>
            <person name="Pettersson U."/>
            <person name="Pop M."/>
            <person name="Ramirez J.L."/>
            <person name="Rinta J."/>
            <person name="Robertson L."/>
            <person name="Salzberg S.L."/>
            <person name="Sanchez D.O."/>
            <person name="Seyler A."/>
            <person name="Sharma R."/>
            <person name="Shetty J."/>
            <person name="Simpson A.J."/>
            <person name="Sisk E."/>
            <person name="Tammi M.T."/>
            <person name="Tarleton R."/>
            <person name="Teixeira S."/>
            <person name="Van Aken S."/>
            <person name="Vogt C."/>
            <person name="Ward P.N."/>
            <person name="Wickstead B."/>
            <person name="Wortman J."/>
            <person name="White O."/>
            <person name="Fraser C.M."/>
            <person name="Stuart K.D."/>
            <person name="Andersson B."/>
        </authorList>
    </citation>
    <scope>NUCLEOTIDE SEQUENCE [LARGE SCALE GENOMIC DNA]</scope>
    <source>
        <strain evidence="5 6">CL Brener</strain>
    </source>
</reference>
<evidence type="ECO:0000259" key="4">
    <source>
        <dbReference type="PROSITE" id="PS51329"/>
    </source>
</evidence>
<name>Q4DJC1_TRYCC</name>
<feature type="chain" id="PRO_5004237175" description="C-CAP/cofactor C-like domain-containing protein" evidence="3">
    <location>
        <begin position="21"/>
        <end position="340"/>
    </location>
</feature>
<dbReference type="RefSeq" id="XP_814474.1">
    <property type="nucleotide sequence ID" value="XM_809381.1"/>
</dbReference>
<evidence type="ECO:0000256" key="2">
    <source>
        <dbReference type="ARBA" id="ARBA00023186"/>
    </source>
</evidence>
<dbReference type="InterPro" id="IPR006599">
    <property type="entry name" value="CARP_motif"/>
</dbReference>
<evidence type="ECO:0000313" key="5">
    <source>
        <dbReference type="EMBL" id="EAN92623.1"/>
    </source>
</evidence>
<evidence type="ECO:0000256" key="1">
    <source>
        <dbReference type="ARBA" id="ARBA00008848"/>
    </source>
</evidence>
<dbReference type="Gene3D" id="2.160.20.70">
    <property type="match status" value="1"/>
</dbReference>
<dbReference type="AlphaFoldDB" id="Q4DJC1"/>
<dbReference type="Pfam" id="PF07986">
    <property type="entry name" value="TBCC"/>
    <property type="match status" value="1"/>
</dbReference>
<proteinExistence type="inferred from homology"/>
<organism evidence="5 6">
    <name type="scientific">Trypanosoma cruzi (strain CL Brener)</name>
    <dbReference type="NCBI Taxonomy" id="353153"/>
    <lineage>
        <taxon>Eukaryota</taxon>
        <taxon>Discoba</taxon>
        <taxon>Euglenozoa</taxon>
        <taxon>Kinetoplastea</taxon>
        <taxon>Metakinetoplastina</taxon>
        <taxon>Trypanosomatida</taxon>
        <taxon>Trypanosomatidae</taxon>
        <taxon>Trypanosoma</taxon>
        <taxon>Schizotrypanum</taxon>
    </lineage>
</organism>
<dbReference type="GO" id="GO:0007023">
    <property type="term" value="P:post-chaperonin tubulin folding pathway"/>
    <property type="evidence" value="ECO:0007669"/>
    <property type="project" value="InterPro"/>
</dbReference>
<sequence>MHKRPYIPLLLFFSLGISLRQQTQKKKKRGYVFMEERFLKTRAEREEARQQKTAVPSSVTWDKLEFEQQARDFERDVMQFIADGGVRAAQEGVNRFKLLVQEATSNNVLTSHEMARSNATLSRLQALIDAKRDTTNRAKAFKFSSQPKAKGAVIMEMQAAASATQRSNEEQSHASNVYGYARDRTLFVGPSKAVFLRACENCEILILPVPGTVFISDCKNCRVYVACHQLRLKNATNIDVYVWCASTPIIECCSEMRFGPYSCWTGLLHSTVEGHNYATHEEWVGRVGEQRIDEHTANSYKTVDDFQWLRKTPSPHWGVLPQEEWAMSTERFIQGEPPAK</sequence>
<comment type="caution">
    <text evidence="5">The sequence shown here is derived from an EMBL/GenBank/DDBJ whole genome shotgun (WGS) entry which is preliminary data.</text>
</comment>
<dbReference type="GO" id="GO:0007021">
    <property type="term" value="P:tubulin complex assembly"/>
    <property type="evidence" value="ECO:0007669"/>
    <property type="project" value="TreeGrafter"/>
</dbReference>
<dbReference type="PANTHER" id="PTHR15139:SF0">
    <property type="entry name" value="TUBULIN-SPECIFIC CHAPERONE C"/>
    <property type="match status" value="1"/>
</dbReference>
<dbReference type="InterPro" id="IPR016098">
    <property type="entry name" value="CAP/MinC_C"/>
</dbReference>
<accession>Q4DJC1</accession>
<dbReference type="SMR" id="Q4DJC1"/>
<dbReference type="InterPro" id="IPR027684">
    <property type="entry name" value="TBCC"/>
</dbReference>
<keyword evidence="6" id="KW-1185">Reference proteome</keyword>
<keyword evidence="3" id="KW-0732">Signal</keyword>
<evidence type="ECO:0000256" key="3">
    <source>
        <dbReference type="SAM" id="SignalP"/>
    </source>
</evidence>
<dbReference type="KEGG" id="tcr:508851.140"/>
<dbReference type="InterPro" id="IPR017901">
    <property type="entry name" value="C-CAP_CF_C-like"/>
</dbReference>
<dbReference type="GeneID" id="3546011"/>
<dbReference type="InParanoid" id="Q4DJC1"/>
<dbReference type="PROSITE" id="PS51329">
    <property type="entry name" value="C_CAP_COFACTOR_C"/>
    <property type="match status" value="1"/>
</dbReference>